<evidence type="ECO:0000259" key="4">
    <source>
        <dbReference type="Pfam" id="PF00294"/>
    </source>
</evidence>
<dbReference type="InterPro" id="IPR002173">
    <property type="entry name" value="Carboh/pur_kinase_PfkB_CS"/>
</dbReference>
<accession>A0A841R8A8</accession>
<dbReference type="InterPro" id="IPR011611">
    <property type="entry name" value="PfkB_dom"/>
</dbReference>
<evidence type="ECO:0000313" key="5">
    <source>
        <dbReference type="EMBL" id="MBB6478702.1"/>
    </source>
</evidence>
<dbReference type="Gene3D" id="3.40.1190.20">
    <property type="match status" value="1"/>
</dbReference>
<organism evidence="5 6">
    <name type="scientific">Spirochaeta isovalerica</name>
    <dbReference type="NCBI Taxonomy" id="150"/>
    <lineage>
        <taxon>Bacteria</taxon>
        <taxon>Pseudomonadati</taxon>
        <taxon>Spirochaetota</taxon>
        <taxon>Spirochaetia</taxon>
        <taxon>Spirochaetales</taxon>
        <taxon>Spirochaetaceae</taxon>
        <taxon>Spirochaeta</taxon>
    </lineage>
</organism>
<gene>
    <name evidence="5" type="ORF">HNR50_000335</name>
</gene>
<dbReference type="Pfam" id="PF00294">
    <property type="entry name" value="PfkB"/>
    <property type="match status" value="1"/>
</dbReference>
<keyword evidence="2 5" id="KW-0808">Transferase</keyword>
<dbReference type="PANTHER" id="PTHR43320:SF3">
    <property type="entry name" value="CARBOHYDRATE KINASE PFKB DOMAIN-CONTAINING PROTEIN"/>
    <property type="match status" value="1"/>
</dbReference>
<evidence type="ECO:0000256" key="1">
    <source>
        <dbReference type="ARBA" id="ARBA00010688"/>
    </source>
</evidence>
<keyword evidence="3 5" id="KW-0418">Kinase</keyword>
<dbReference type="EC" id="2.7.1.4" evidence="5"/>
<evidence type="ECO:0000256" key="3">
    <source>
        <dbReference type="ARBA" id="ARBA00022777"/>
    </source>
</evidence>
<dbReference type="GO" id="GO:0008865">
    <property type="term" value="F:fructokinase activity"/>
    <property type="evidence" value="ECO:0007669"/>
    <property type="project" value="UniProtKB-EC"/>
</dbReference>
<name>A0A841R8A8_9SPIO</name>
<comment type="caution">
    <text evidence="5">The sequence shown here is derived from an EMBL/GenBank/DDBJ whole genome shotgun (WGS) entry which is preliminary data.</text>
</comment>
<feature type="domain" description="Carbohydrate kinase PfkB" evidence="4">
    <location>
        <begin position="48"/>
        <end position="325"/>
    </location>
</feature>
<comment type="similarity">
    <text evidence="1">Belongs to the carbohydrate kinase PfkB family.</text>
</comment>
<protein>
    <submittedName>
        <fullName evidence="5">Fructokinase</fullName>
        <ecNumber evidence="5">2.7.1.4</ecNumber>
    </submittedName>
</protein>
<dbReference type="PROSITE" id="PS00584">
    <property type="entry name" value="PFKB_KINASES_2"/>
    <property type="match status" value="1"/>
</dbReference>
<dbReference type="SUPFAM" id="SSF53613">
    <property type="entry name" value="Ribokinase-like"/>
    <property type="match status" value="1"/>
</dbReference>
<proteinExistence type="inferred from homology"/>
<sequence>MSLKIPVIGIGNPLMDTITHVDFSVVENLGAEPGSMNLIDEKQLKKVLDAVVESIETPGGSCANTMRGLAWLLDGDEDFSRPVYTGAVGEDALAGRLSSGLESIGVKPELAGKSDFQTGVSIIFVTPDNERTMFTYLGACREYSKNDFPIHIIEGKPVWLHIAGYMWDTDNQKNAVKFAVEEALKRHTKISFDLADPFVVDRYREEFIEWLPGKIDLLFANRTELSYLTGIEGSDEDILEKAGKYGETIVMKVGKKGCWVSRRGYSIHFPCVDIAPPSDTTGAGDSFAAGFLYGIVKGETFHDCADTANRIASGIVTVEGCDYSNIDRDYVLGKK</sequence>
<dbReference type="RefSeq" id="WP_184742784.1">
    <property type="nucleotide sequence ID" value="NZ_JACHGJ010000001.1"/>
</dbReference>
<dbReference type="PANTHER" id="PTHR43320">
    <property type="entry name" value="SUGAR KINASE"/>
    <property type="match status" value="1"/>
</dbReference>
<dbReference type="Gene3D" id="3.30.1110.10">
    <property type="match status" value="1"/>
</dbReference>
<reference evidence="5 6" key="1">
    <citation type="submission" date="2020-08" db="EMBL/GenBank/DDBJ databases">
        <title>Genomic Encyclopedia of Type Strains, Phase IV (KMG-IV): sequencing the most valuable type-strain genomes for metagenomic binning, comparative biology and taxonomic classification.</title>
        <authorList>
            <person name="Goeker M."/>
        </authorList>
    </citation>
    <scope>NUCLEOTIDE SEQUENCE [LARGE SCALE GENOMIC DNA]</scope>
    <source>
        <strain evidence="5 6">DSM 2461</strain>
    </source>
</reference>
<dbReference type="InterPro" id="IPR029056">
    <property type="entry name" value="Ribokinase-like"/>
</dbReference>
<dbReference type="EMBL" id="JACHGJ010000001">
    <property type="protein sequence ID" value="MBB6478702.1"/>
    <property type="molecule type" value="Genomic_DNA"/>
</dbReference>
<keyword evidence="6" id="KW-1185">Reference proteome</keyword>
<dbReference type="AlphaFoldDB" id="A0A841R8A8"/>
<dbReference type="InterPro" id="IPR052700">
    <property type="entry name" value="Carb_kinase_PfkB-like"/>
</dbReference>
<evidence type="ECO:0000313" key="6">
    <source>
        <dbReference type="Proteomes" id="UP000587760"/>
    </source>
</evidence>
<dbReference type="Proteomes" id="UP000587760">
    <property type="component" value="Unassembled WGS sequence"/>
</dbReference>
<dbReference type="CDD" id="cd01168">
    <property type="entry name" value="adenosine_kinase"/>
    <property type="match status" value="1"/>
</dbReference>
<evidence type="ECO:0000256" key="2">
    <source>
        <dbReference type="ARBA" id="ARBA00022679"/>
    </source>
</evidence>